<feature type="transmembrane region" description="Helical" evidence="6">
    <location>
        <begin position="611"/>
        <end position="631"/>
    </location>
</feature>
<dbReference type="PANTHER" id="PTHR43568">
    <property type="entry name" value="P PROTEIN"/>
    <property type="match status" value="1"/>
</dbReference>
<evidence type="ECO:0000256" key="2">
    <source>
        <dbReference type="ARBA" id="ARBA00022448"/>
    </source>
</evidence>
<gene>
    <name evidence="8" type="ORF">ONB1V03_LOCUS3987</name>
</gene>
<accession>A0A7R9LK40</accession>
<protein>
    <recommendedName>
        <fullName evidence="7">Citrate transporter-like domain-containing protein</fullName>
    </recommendedName>
</protein>
<feature type="transmembrane region" description="Helical" evidence="6">
    <location>
        <begin position="100"/>
        <end position="120"/>
    </location>
</feature>
<dbReference type="InterPro" id="IPR004680">
    <property type="entry name" value="Cit_transptr-like_dom"/>
</dbReference>
<evidence type="ECO:0000256" key="4">
    <source>
        <dbReference type="ARBA" id="ARBA00022989"/>
    </source>
</evidence>
<evidence type="ECO:0000259" key="7">
    <source>
        <dbReference type="Pfam" id="PF03600"/>
    </source>
</evidence>
<feature type="transmembrane region" description="Helical" evidence="6">
    <location>
        <begin position="800"/>
        <end position="823"/>
    </location>
</feature>
<comment type="subcellular location">
    <subcellularLocation>
        <location evidence="1">Membrane</location>
        <topology evidence="1">Multi-pass membrane protein</topology>
    </subcellularLocation>
</comment>
<keyword evidence="4 6" id="KW-1133">Transmembrane helix</keyword>
<dbReference type="Pfam" id="PF03600">
    <property type="entry name" value="CitMHS"/>
    <property type="match status" value="1"/>
</dbReference>
<dbReference type="OrthoDB" id="442352at2759"/>
<dbReference type="GO" id="GO:0055085">
    <property type="term" value="P:transmembrane transport"/>
    <property type="evidence" value="ECO:0007669"/>
    <property type="project" value="InterPro"/>
</dbReference>
<keyword evidence="5 6" id="KW-0472">Membrane</keyword>
<organism evidence="8">
    <name type="scientific">Oppiella nova</name>
    <dbReference type="NCBI Taxonomy" id="334625"/>
    <lineage>
        <taxon>Eukaryota</taxon>
        <taxon>Metazoa</taxon>
        <taxon>Ecdysozoa</taxon>
        <taxon>Arthropoda</taxon>
        <taxon>Chelicerata</taxon>
        <taxon>Arachnida</taxon>
        <taxon>Acari</taxon>
        <taxon>Acariformes</taxon>
        <taxon>Sarcoptiformes</taxon>
        <taxon>Oribatida</taxon>
        <taxon>Brachypylina</taxon>
        <taxon>Oppioidea</taxon>
        <taxon>Oppiidae</taxon>
        <taxon>Oppiella</taxon>
    </lineage>
</organism>
<keyword evidence="3 6" id="KW-0812">Transmembrane</keyword>
<feature type="domain" description="Citrate transporter-like" evidence="7">
    <location>
        <begin position="270"/>
        <end position="763"/>
    </location>
</feature>
<evidence type="ECO:0000256" key="3">
    <source>
        <dbReference type="ARBA" id="ARBA00022692"/>
    </source>
</evidence>
<name>A0A7R9LK40_9ACAR</name>
<reference evidence="8" key="1">
    <citation type="submission" date="2020-11" db="EMBL/GenBank/DDBJ databases">
        <authorList>
            <person name="Tran Van P."/>
        </authorList>
    </citation>
    <scope>NUCLEOTIDE SEQUENCE</scope>
</reference>
<feature type="transmembrane region" description="Helical" evidence="6">
    <location>
        <begin position="258"/>
        <end position="275"/>
    </location>
</feature>
<feature type="transmembrane region" description="Helical" evidence="6">
    <location>
        <begin position="318"/>
        <end position="338"/>
    </location>
</feature>
<dbReference type="CDD" id="cd01116">
    <property type="entry name" value="P_permease"/>
    <property type="match status" value="1"/>
</dbReference>
<evidence type="ECO:0000256" key="5">
    <source>
        <dbReference type="ARBA" id="ARBA00023136"/>
    </source>
</evidence>
<proteinExistence type="predicted"/>
<sequence length="827" mass="93230">MSQKMTTDGFNGNDGEDKSHLYHIKQSTYHVNYAPVRQIRTSYRGNDERTPLINGNCLPSNPHMPSYNTLNNSNSDSVKSDSIYEMDIEERPKSGSKLQFMKTILLASLIIYTLISFIFIREKHEAWNNVAVQQNTPVLVDLSESLDLMFPVWKLKAKGTFVSNEYANLTDYEVRFSIIRITEENKKSVMKGPWIAPIAPNFLSLEVGSHEVEHTFVVNKEDHYDDDDHYQLKIETNLEESVGISINISGFSELSLDGILLAAAVLIFLYVLIIFEVVNRTLAAMIGATAAITCLTLIRDRPSLEKVVSWLDVETLCLLFGMMVLVAILCETGFFDYISVLAFRLAKGKLWPLILTLCAFTGILSAFLDNVTTILLMTPVTIRLCEIKNMDPKHVLIALVIFSNIGGAATPVGDPPNVIIISSTKIQQQGIDFGRFTYHMLPGIIFCFLAAMLMIRLLYRDLSNLKFQEPPELVGKKRLMEYLKVEVENLDSIEIEQRRREEKVTLPSPPSQDNEGFTYDSTQMQNLDSGNLCFQSSNELKREIDVWKKACNSISGYSRDENSVRGVLKRKVMALENLLHKHLYDTKPSEDDYLAILEDLQNKYKIRNTPLLIKSGIVMALVISLFFMQSIPNLDLSLGWIAILGAILLLILADFDELESVISRVEWSTLIFFAALFVVMEALAELKFLWWIGKLTQDLINSVHEDNRLIVAILVFLWVSALASSFIDNIPFTTVMVKIIEDLADNNEFHVPLTPLIYALAFGACLGGNGTLIGASANVVCAGVAEQHGYRFTFMDFFKIGFPIMLLTTSIATIYLIVCHVVLDWNY</sequence>
<feature type="transmembrane region" description="Helical" evidence="6">
    <location>
        <begin position="350"/>
        <end position="368"/>
    </location>
</feature>
<dbReference type="EMBL" id="CAJPVJ010001273">
    <property type="protein sequence ID" value="CAG2164433.1"/>
    <property type="molecule type" value="Genomic_DNA"/>
</dbReference>
<evidence type="ECO:0000256" key="1">
    <source>
        <dbReference type="ARBA" id="ARBA00004141"/>
    </source>
</evidence>
<dbReference type="GO" id="GO:0016020">
    <property type="term" value="C:membrane"/>
    <property type="evidence" value="ECO:0007669"/>
    <property type="project" value="UniProtKB-SubCell"/>
</dbReference>
<evidence type="ECO:0000313" key="8">
    <source>
        <dbReference type="EMBL" id="CAD7643148.1"/>
    </source>
</evidence>
<evidence type="ECO:0000256" key="6">
    <source>
        <dbReference type="SAM" id="Phobius"/>
    </source>
</evidence>
<keyword evidence="9" id="KW-1185">Reference proteome</keyword>
<feature type="transmembrane region" description="Helical" evidence="6">
    <location>
        <begin position="637"/>
        <end position="655"/>
    </location>
</feature>
<keyword evidence="2" id="KW-0813">Transport</keyword>
<dbReference type="AlphaFoldDB" id="A0A7R9LK40"/>
<evidence type="ECO:0000313" key="9">
    <source>
        <dbReference type="Proteomes" id="UP000728032"/>
    </source>
</evidence>
<feature type="transmembrane region" description="Helical" evidence="6">
    <location>
        <begin position="667"/>
        <end position="689"/>
    </location>
</feature>
<feature type="transmembrane region" description="Helical" evidence="6">
    <location>
        <begin position="709"/>
        <end position="727"/>
    </location>
</feature>
<dbReference type="Proteomes" id="UP000728032">
    <property type="component" value="Unassembled WGS sequence"/>
</dbReference>
<dbReference type="PANTHER" id="PTHR43568:SF1">
    <property type="entry name" value="P PROTEIN"/>
    <property type="match status" value="1"/>
</dbReference>
<dbReference type="EMBL" id="OC916098">
    <property type="protein sequence ID" value="CAD7643148.1"/>
    <property type="molecule type" value="Genomic_DNA"/>
</dbReference>
<dbReference type="InterPro" id="IPR051475">
    <property type="entry name" value="Diverse_Ion_Transporter"/>
</dbReference>
<feature type="transmembrane region" description="Helical" evidence="6">
    <location>
        <begin position="440"/>
        <end position="459"/>
    </location>
</feature>